<dbReference type="Proteomes" id="UP001634007">
    <property type="component" value="Unassembled WGS sequence"/>
</dbReference>
<feature type="region of interest" description="Disordered" evidence="4">
    <location>
        <begin position="219"/>
        <end position="242"/>
    </location>
</feature>
<dbReference type="PROSITE" id="PS50830">
    <property type="entry name" value="TNASE_3"/>
    <property type="match status" value="1"/>
</dbReference>
<keyword evidence="2" id="KW-0255">Endonuclease</keyword>
<evidence type="ECO:0000313" key="7">
    <source>
        <dbReference type="Proteomes" id="UP001634007"/>
    </source>
</evidence>
<dbReference type="SMART" id="SM00318">
    <property type="entry name" value="SNc"/>
    <property type="match status" value="1"/>
</dbReference>
<accession>A0ABD3IVF8</accession>
<keyword evidence="1" id="KW-0540">Nuclease</keyword>
<dbReference type="PANTHER" id="PTHR12302:SF3">
    <property type="entry name" value="SERINE_THREONINE-PROTEIN KINASE 31"/>
    <property type="match status" value="1"/>
</dbReference>
<dbReference type="Pfam" id="PF00565">
    <property type="entry name" value="SNase"/>
    <property type="match status" value="1"/>
</dbReference>
<dbReference type="AlphaFoldDB" id="A0ABD3IVF8"/>
<dbReference type="GO" id="GO:0016787">
    <property type="term" value="F:hydrolase activity"/>
    <property type="evidence" value="ECO:0007669"/>
    <property type="project" value="UniProtKB-KW"/>
</dbReference>
<evidence type="ECO:0000256" key="1">
    <source>
        <dbReference type="ARBA" id="ARBA00022722"/>
    </source>
</evidence>
<gene>
    <name evidence="6" type="ORF">ACJRO7_003125</name>
</gene>
<dbReference type="SUPFAM" id="SSF50199">
    <property type="entry name" value="Staphylococcal nuclease"/>
    <property type="match status" value="1"/>
</dbReference>
<keyword evidence="7" id="KW-1185">Reference proteome</keyword>
<dbReference type="EMBL" id="JBJKBG010000010">
    <property type="protein sequence ID" value="KAL3717941.1"/>
    <property type="molecule type" value="Genomic_DNA"/>
</dbReference>
<dbReference type="InterPro" id="IPR016071">
    <property type="entry name" value="Staphylococal_nuclease_OB-fold"/>
</dbReference>
<comment type="caution">
    <text evidence="6">The sequence shown here is derived from an EMBL/GenBank/DDBJ whole genome shotgun (WGS) entry which is preliminary data.</text>
</comment>
<feature type="domain" description="TNase-like" evidence="5">
    <location>
        <begin position="57"/>
        <end position="224"/>
    </location>
</feature>
<proteinExistence type="predicted"/>
<dbReference type="PANTHER" id="PTHR12302">
    <property type="entry name" value="EBNA2 BINDING PROTEIN P100"/>
    <property type="match status" value="1"/>
</dbReference>
<keyword evidence="3" id="KW-0378">Hydrolase</keyword>
<dbReference type="InterPro" id="IPR035437">
    <property type="entry name" value="SNase_OB-fold_sf"/>
</dbReference>
<evidence type="ECO:0000313" key="6">
    <source>
        <dbReference type="EMBL" id="KAL3717941.1"/>
    </source>
</evidence>
<dbReference type="Gene3D" id="2.40.50.90">
    <property type="match status" value="1"/>
</dbReference>
<dbReference type="GO" id="GO:0004519">
    <property type="term" value="F:endonuclease activity"/>
    <property type="evidence" value="ECO:0007669"/>
    <property type="project" value="UniProtKB-KW"/>
</dbReference>
<organism evidence="6 7">
    <name type="scientific">Eucalyptus globulus</name>
    <name type="common">Tasmanian blue gum</name>
    <dbReference type="NCBI Taxonomy" id="34317"/>
    <lineage>
        <taxon>Eukaryota</taxon>
        <taxon>Viridiplantae</taxon>
        <taxon>Streptophyta</taxon>
        <taxon>Embryophyta</taxon>
        <taxon>Tracheophyta</taxon>
        <taxon>Spermatophyta</taxon>
        <taxon>Magnoliopsida</taxon>
        <taxon>eudicotyledons</taxon>
        <taxon>Gunneridae</taxon>
        <taxon>Pentapetalae</taxon>
        <taxon>rosids</taxon>
        <taxon>malvids</taxon>
        <taxon>Myrtales</taxon>
        <taxon>Myrtaceae</taxon>
        <taxon>Myrtoideae</taxon>
        <taxon>Eucalypteae</taxon>
        <taxon>Eucalyptus</taxon>
    </lineage>
</organism>
<evidence type="ECO:0000256" key="4">
    <source>
        <dbReference type="SAM" id="MobiDB-lite"/>
    </source>
</evidence>
<evidence type="ECO:0000256" key="3">
    <source>
        <dbReference type="ARBA" id="ARBA00022801"/>
    </source>
</evidence>
<sequence length="242" mass="27133">MGNALRFLCGQGFEPCTAGDSDSLGPLDISAVTIGVSAPAQGVEFELHTLPVGARGVVDGDGINVFVSTSDPRESCLVPLEVQVAALERSVAHVWGDKARAKELHKSIIAAGYRLIDVQNEEVLARKYRIRLRGIDAPEAGMPYGKEAKEELAKIVQGNCLRVHVYNKDRYDRCVGDVYCDGIFVQELMLKRGMAWHYKFYDQRAEFAEWEENARAERNGLWASPNPEKPWEWRRKNRRGGR</sequence>
<name>A0ABD3IVF8_EUCGL</name>
<protein>
    <recommendedName>
        <fullName evidence="5">TNase-like domain-containing protein</fullName>
    </recommendedName>
</protein>
<evidence type="ECO:0000259" key="5">
    <source>
        <dbReference type="PROSITE" id="PS50830"/>
    </source>
</evidence>
<reference evidence="6 7" key="1">
    <citation type="submission" date="2024-11" db="EMBL/GenBank/DDBJ databases">
        <title>Chromosome-level genome assembly of Eucalyptus globulus Labill. provides insights into its genome evolution.</title>
        <authorList>
            <person name="Li X."/>
        </authorList>
    </citation>
    <scope>NUCLEOTIDE SEQUENCE [LARGE SCALE GENOMIC DNA]</scope>
    <source>
        <strain evidence="6">CL2024</strain>
        <tissue evidence="6">Fresh tender leaves</tissue>
    </source>
</reference>
<evidence type="ECO:0000256" key="2">
    <source>
        <dbReference type="ARBA" id="ARBA00022759"/>
    </source>
</evidence>